<dbReference type="EMBL" id="FNUC01000004">
    <property type="protein sequence ID" value="SEF16744.1"/>
    <property type="molecule type" value="Genomic_DNA"/>
</dbReference>
<dbReference type="Proteomes" id="UP000181980">
    <property type="component" value="Unassembled WGS sequence"/>
</dbReference>
<evidence type="ECO:0000256" key="1">
    <source>
        <dbReference type="SAM" id="Phobius"/>
    </source>
</evidence>
<sequence>MFAPAPRRPLVVLSAVAAAGLALGVLTAYAQGWLPDEVGSLANSSGAWTVLAFGLAWWAAGRPVVAAAAGALALLTLLAGYVIGAEVRGFPSSTALMVFWGAAAIVVGPVIGLAAAWVRSGPPVRAALGAGAVAGVLAGEGVYGLRYVADTTYPPYWWGSIVAGVLLLAAVIAGRRLPARAAALAVVVTAVVAAAFVVLYSADLISVLP</sequence>
<evidence type="ECO:0000313" key="2">
    <source>
        <dbReference type="EMBL" id="SEF16744.1"/>
    </source>
</evidence>
<feature type="transmembrane region" description="Helical" evidence="1">
    <location>
        <begin position="95"/>
        <end position="118"/>
    </location>
</feature>
<keyword evidence="1" id="KW-1133">Transmembrane helix</keyword>
<feature type="transmembrane region" description="Helical" evidence="1">
    <location>
        <begin position="181"/>
        <end position="202"/>
    </location>
</feature>
<dbReference type="Pfam" id="PF20128">
    <property type="entry name" value="DUF6518"/>
    <property type="match status" value="1"/>
</dbReference>
<dbReference type="STRING" id="561176.SAMN04488561_5516"/>
<dbReference type="OrthoDB" id="3430853at2"/>
<dbReference type="RefSeq" id="WP_069112388.1">
    <property type="nucleotide sequence ID" value="NZ_FNUC01000004.1"/>
</dbReference>
<reference evidence="3" key="1">
    <citation type="submission" date="2016-10" db="EMBL/GenBank/DDBJ databases">
        <authorList>
            <person name="Varghese N."/>
            <person name="Submissions S."/>
        </authorList>
    </citation>
    <scope>NUCLEOTIDE SEQUENCE [LARGE SCALE GENOMIC DNA]</scope>
    <source>
        <strain evidence="3">DSM 45237</strain>
    </source>
</reference>
<gene>
    <name evidence="2" type="ORF">SAMN04488561_5516</name>
</gene>
<feature type="transmembrane region" description="Helical" evidence="1">
    <location>
        <begin position="130"/>
        <end position="149"/>
    </location>
</feature>
<feature type="transmembrane region" description="Helical" evidence="1">
    <location>
        <begin position="155"/>
        <end position="174"/>
    </location>
</feature>
<organism evidence="2 3">
    <name type="scientific">Jiangella alba</name>
    <dbReference type="NCBI Taxonomy" id="561176"/>
    <lineage>
        <taxon>Bacteria</taxon>
        <taxon>Bacillati</taxon>
        <taxon>Actinomycetota</taxon>
        <taxon>Actinomycetes</taxon>
        <taxon>Jiangellales</taxon>
        <taxon>Jiangellaceae</taxon>
        <taxon>Jiangella</taxon>
    </lineage>
</organism>
<name>A0A1H5PSX5_9ACTN</name>
<feature type="transmembrane region" description="Helical" evidence="1">
    <location>
        <begin position="40"/>
        <end position="58"/>
    </location>
</feature>
<proteinExistence type="predicted"/>
<keyword evidence="3" id="KW-1185">Reference proteome</keyword>
<accession>A0A1H5PSX5</accession>
<protein>
    <submittedName>
        <fullName evidence="2">Uncharacterized protein</fullName>
    </submittedName>
</protein>
<keyword evidence="1" id="KW-0472">Membrane</keyword>
<dbReference type="InterPro" id="IPR045393">
    <property type="entry name" value="DUF6518"/>
</dbReference>
<dbReference type="AlphaFoldDB" id="A0A1H5PSX5"/>
<evidence type="ECO:0000313" key="3">
    <source>
        <dbReference type="Proteomes" id="UP000181980"/>
    </source>
</evidence>
<keyword evidence="1" id="KW-0812">Transmembrane</keyword>
<feature type="transmembrane region" description="Helical" evidence="1">
    <location>
        <begin position="65"/>
        <end position="83"/>
    </location>
</feature>